<feature type="transmembrane region" description="Helical" evidence="1">
    <location>
        <begin position="20"/>
        <end position="48"/>
    </location>
</feature>
<dbReference type="AlphaFoldDB" id="A0A6C0AT91"/>
<organism evidence="2">
    <name type="scientific">viral metagenome</name>
    <dbReference type="NCBI Taxonomy" id="1070528"/>
    <lineage>
        <taxon>unclassified sequences</taxon>
        <taxon>metagenomes</taxon>
        <taxon>organismal metagenomes</taxon>
    </lineage>
</organism>
<name>A0A6C0AT91_9ZZZZ</name>
<evidence type="ECO:0000313" key="2">
    <source>
        <dbReference type="EMBL" id="QHS82521.1"/>
    </source>
</evidence>
<dbReference type="EMBL" id="MN740803">
    <property type="protein sequence ID" value="QHS82521.1"/>
    <property type="molecule type" value="Genomic_DNA"/>
</dbReference>
<evidence type="ECO:0000256" key="1">
    <source>
        <dbReference type="SAM" id="Phobius"/>
    </source>
</evidence>
<keyword evidence="1" id="KW-0812">Transmembrane</keyword>
<protein>
    <submittedName>
        <fullName evidence="2">Uncharacterized protein</fullName>
    </submittedName>
</protein>
<proteinExistence type="predicted"/>
<keyword evidence="1" id="KW-1133">Transmembrane helix</keyword>
<keyword evidence="1" id="KW-0472">Membrane</keyword>
<reference evidence="2" key="1">
    <citation type="journal article" date="2020" name="Nature">
        <title>Giant virus diversity and host interactions through global metagenomics.</title>
        <authorList>
            <person name="Schulz F."/>
            <person name="Roux S."/>
            <person name="Paez-Espino D."/>
            <person name="Jungbluth S."/>
            <person name="Walsh D.A."/>
            <person name="Denef V.J."/>
            <person name="McMahon K.D."/>
            <person name="Konstantinidis K.T."/>
            <person name="Eloe-Fadrosh E.A."/>
            <person name="Kyrpides N.C."/>
            <person name="Woyke T."/>
        </authorList>
    </citation>
    <scope>NUCLEOTIDE SEQUENCE</scope>
    <source>
        <strain evidence="2">GVMAG-S-1101171-111</strain>
    </source>
</reference>
<accession>A0A6C0AT91</accession>
<sequence>MLTAYSKSTAQFSRTILGKLLAVCVIVFYTCIDKLYGLLVCGFIILYYQSRIIESMLNYGGGGWTFFDIAASLDHIDSSSYTADDPVYIGGLVESFMPLKDAYRANTIETGGSTSEFRNKNCKNGTLMNKTIPVRLDMTEHVYPEVKFHDAPCNTCSKTCGFSITEAKIQKEIDLKSIYSK</sequence>